<dbReference type="PROSITE" id="PS50088">
    <property type="entry name" value="ANK_REPEAT"/>
    <property type="match status" value="6"/>
</dbReference>
<dbReference type="EMBL" id="NIDN02000142">
    <property type="protein sequence ID" value="RLL95685.1"/>
    <property type="molecule type" value="Genomic_DNA"/>
</dbReference>
<dbReference type="CDD" id="cd09917">
    <property type="entry name" value="F-box_SF"/>
    <property type="match status" value="1"/>
</dbReference>
<evidence type="ECO:0000259" key="4">
    <source>
        <dbReference type="PROSITE" id="PS50181"/>
    </source>
</evidence>
<dbReference type="PROSITE" id="PS50181">
    <property type="entry name" value="FBOX"/>
    <property type="match status" value="1"/>
</dbReference>
<dbReference type="InterPro" id="IPR001810">
    <property type="entry name" value="F-box_dom"/>
</dbReference>
<name>A0A3R7F4P4_9EURO</name>
<feature type="repeat" description="ANK" evidence="3">
    <location>
        <begin position="590"/>
        <end position="622"/>
    </location>
</feature>
<dbReference type="InterPro" id="IPR002110">
    <property type="entry name" value="Ankyrin_rpt"/>
</dbReference>
<protein>
    <recommendedName>
        <fullName evidence="4">F-box domain-containing protein</fullName>
    </recommendedName>
</protein>
<gene>
    <name evidence="5" type="ORF">CFD26_104741</name>
</gene>
<dbReference type="Pfam" id="PF00646">
    <property type="entry name" value="F-box"/>
    <property type="match status" value="1"/>
</dbReference>
<keyword evidence="6" id="KW-1185">Reference proteome</keyword>
<dbReference type="Proteomes" id="UP000215289">
    <property type="component" value="Unassembled WGS sequence"/>
</dbReference>
<feature type="repeat" description="ANK" evidence="3">
    <location>
        <begin position="192"/>
        <end position="225"/>
    </location>
</feature>
<feature type="domain" description="F-box" evidence="4">
    <location>
        <begin position="9"/>
        <end position="58"/>
    </location>
</feature>
<dbReference type="STRING" id="1245748.A0A3R7F4P4"/>
<sequence length="709" mass="79082">MLADVTMARRDLFTLPVELVREIAQYLSSPSLSALACTCHRAHELLNPVLYSLPLNRLLGVLGRARARGMREQQTMHRLLDHNLSSILQVDYVKYIALWYACSAGFTEIVTRLLESGVHPNPPDDDYPLFFSYVARDNRKEIVIMLLSAGVDLRSYDFYKVCDIVCHWDPENLHVPRALVRHGLDINLVNSAGNNLLHRAVRGNLAISDIALLLDEGVDINHRNVKEKRGIVELLLRRGAKTDLPDNESWHPLHQAADYAKRWAVRLLPTAKHRFIWPVEAIGNLRGSSKPYWTLGRIRLLRWMAMFPALPSADVILLAAAALREVAVLQRLIDRKTLNINGDGERTTALMAAAAAGQDEAIKLLLRHVRNIDISDRQGNTALQLAVRFATESTIRLLPPRSSRAWAYHKSSEMLLANAGLYQLPGVVRTLLESRRHQHPRHRIDWKEAFYYLNGGSNVDTARIIFEYMKPADVEPRGHFVPLMFFIDNGCNDIALKIIEQGIGLDSRDERGFTPLMLAARKGELTVVRALVHAGVDLECLLAAGANPDVPAADVAGESFLIHAVWHKHLDVVRSLLDADVNVNTCGGADDYTPLRWAVLGGSFDAVRLLLSHGAKVQRDSSGKDPLNLAVIFGFELIAALLVEAGAPVDELDRHGRTILARAASRGMPAFVRVLLDEGVRVNSPDRRERTPFLTAACRGHYEIARLLL</sequence>
<dbReference type="SUPFAM" id="SSF48403">
    <property type="entry name" value="Ankyrin repeat"/>
    <property type="match status" value="2"/>
</dbReference>
<dbReference type="OrthoDB" id="4464097at2759"/>
<dbReference type="Pfam" id="PF12796">
    <property type="entry name" value="Ank_2"/>
    <property type="match status" value="3"/>
</dbReference>
<dbReference type="InterPro" id="IPR036770">
    <property type="entry name" value="Ankyrin_rpt-contain_sf"/>
</dbReference>
<reference evidence="5 6" key="1">
    <citation type="submission" date="2018-08" db="EMBL/GenBank/DDBJ databases">
        <title>Draft genome sequences of two Aspergillus turcosus clinical strains isolated from bronchoalveolar lavage fluid: one azole-susceptible and the other azole-resistant.</title>
        <authorList>
            <person name="Parent-Michaud M."/>
            <person name="Dufresne P.J."/>
            <person name="Fournier E."/>
            <person name="Martineau C."/>
            <person name="Moreira S."/>
            <person name="Perkins V."/>
            <person name="De Repentigny L."/>
            <person name="Dufresne S.F."/>
        </authorList>
    </citation>
    <scope>NUCLEOTIDE SEQUENCE [LARGE SCALE GENOMIC DNA]</scope>
    <source>
        <strain evidence="5">HMR AF 1038</strain>
    </source>
</reference>
<dbReference type="PANTHER" id="PTHR24198:SF165">
    <property type="entry name" value="ANKYRIN REPEAT-CONTAINING PROTEIN-RELATED"/>
    <property type="match status" value="1"/>
</dbReference>
<dbReference type="InterPro" id="IPR036047">
    <property type="entry name" value="F-box-like_dom_sf"/>
</dbReference>
<feature type="repeat" description="ANK" evidence="3">
    <location>
        <begin position="622"/>
        <end position="654"/>
    </location>
</feature>
<feature type="repeat" description="ANK" evidence="3">
    <location>
        <begin position="511"/>
        <end position="539"/>
    </location>
</feature>
<feature type="repeat" description="ANK" evidence="3">
    <location>
        <begin position="345"/>
        <end position="377"/>
    </location>
</feature>
<proteinExistence type="predicted"/>
<keyword evidence="1" id="KW-0677">Repeat</keyword>
<dbReference type="Pfam" id="PF13637">
    <property type="entry name" value="Ank_4"/>
    <property type="match status" value="1"/>
</dbReference>
<keyword evidence="2 3" id="KW-0040">ANK repeat</keyword>
<evidence type="ECO:0000256" key="2">
    <source>
        <dbReference type="ARBA" id="ARBA00023043"/>
    </source>
</evidence>
<accession>A0A3R7F4P4</accession>
<dbReference type="PROSITE" id="PS50297">
    <property type="entry name" value="ANK_REP_REGION"/>
    <property type="match status" value="3"/>
</dbReference>
<dbReference type="AlphaFoldDB" id="A0A3R7F4P4"/>
<evidence type="ECO:0000313" key="6">
    <source>
        <dbReference type="Proteomes" id="UP000215289"/>
    </source>
</evidence>
<evidence type="ECO:0000256" key="1">
    <source>
        <dbReference type="ARBA" id="ARBA00022737"/>
    </source>
</evidence>
<dbReference type="SUPFAM" id="SSF81383">
    <property type="entry name" value="F-box domain"/>
    <property type="match status" value="1"/>
</dbReference>
<organism evidence="5 6">
    <name type="scientific">Aspergillus turcosus</name>
    <dbReference type="NCBI Taxonomy" id="1245748"/>
    <lineage>
        <taxon>Eukaryota</taxon>
        <taxon>Fungi</taxon>
        <taxon>Dikarya</taxon>
        <taxon>Ascomycota</taxon>
        <taxon>Pezizomycotina</taxon>
        <taxon>Eurotiomycetes</taxon>
        <taxon>Eurotiomycetidae</taxon>
        <taxon>Eurotiales</taxon>
        <taxon>Aspergillaceae</taxon>
        <taxon>Aspergillus</taxon>
        <taxon>Aspergillus subgen. Fumigati</taxon>
    </lineage>
</organism>
<evidence type="ECO:0000256" key="3">
    <source>
        <dbReference type="PROSITE-ProRule" id="PRU00023"/>
    </source>
</evidence>
<comment type="caution">
    <text evidence="5">The sequence shown here is derived from an EMBL/GenBank/DDBJ whole genome shotgun (WGS) entry which is preliminary data.</text>
</comment>
<dbReference type="PANTHER" id="PTHR24198">
    <property type="entry name" value="ANKYRIN REPEAT AND PROTEIN KINASE DOMAIN-CONTAINING PROTEIN"/>
    <property type="match status" value="1"/>
</dbReference>
<evidence type="ECO:0000313" key="5">
    <source>
        <dbReference type="EMBL" id="RLL95685.1"/>
    </source>
</evidence>
<feature type="repeat" description="ANK" evidence="3">
    <location>
        <begin position="655"/>
        <end position="687"/>
    </location>
</feature>
<dbReference type="SMART" id="SM00248">
    <property type="entry name" value="ANK"/>
    <property type="match status" value="10"/>
</dbReference>
<dbReference type="Gene3D" id="1.25.40.20">
    <property type="entry name" value="Ankyrin repeat-containing domain"/>
    <property type="match status" value="4"/>
</dbReference>